<organism evidence="2">
    <name type="scientific">Candidatus Phytoplasma australasiaticum subsp. australasiaticum</name>
    <dbReference type="NCBI Taxonomy" id="2832407"/>
    <lineage>
        <taxon>Bacteria</taxon>
        <taxon>Bacillati</taxon>
        <taxon>Mycoplasmatota</taxon>
        <taxon>Mollicutes</taxon>
        <taxon>Acholeplasmatales</taxon>
        <taxon>Acholeplasmataceae</taxon>
        <taxon>Candidatus Phytoplasma</taxon>
        <taxon>16SrII (Peanut WB group)</taxon>
        <taxon>Candidatus Phytoplasma australasiaticum</taxon>
    </lineage>
</organism>
<keyword evidence="1" id="KW-0472">Membrane</keyword>
<proteinExistence type="predicted"/>
<protein>
    <submittedName>
        <fullName evidence="2">YitT family protein</fullName>
    </submittedName>
</protein>
<dbReference type="InterPro" id="IPR003740">
    <property type="entry name" value="YitT"/>
</dbReference>
<keyword evidence="1" id="KW-0812">Transmembrane</keyword>
<dbReference type="AlphaFoldDB" id="A0A7S7JMG9"/>
<gene>
    <name evidence="2" type="ORF">H7685_00135</name>
</gene>
<dbReference type="EMBL" id="CP060385">
    <property type="protein sequence ID" value="QOX89545.1"/>
    <property type="molecule type" value="Genomic_DNA"/>
</dbReference>
<evidence type="ECO:0000313" key="2">
    <source>
        <dbReference type="EMBL" id="QOX89545.1"/>
    </source>
</evidence>
<accession>A0A7S7JMG9</accession>
<keyword evidence="1" id="KW-1133">Transmembrane helix</keyword>
<feature type="transmembrane region" description="Helical" evidence="1">
    <location>
        <begin position="41"/>
        <end position="58"/>
    </location>
</feature>
<name>A0A7S7JMG9_9MOLU</name>
<sequence>MISLIISLCIGIGCGLIFSSGSSTGGTDIIFLLLNQKFNFNLRYILFFIDGIIIFISFG</sequence>
<evidence type="ECO:0000256" key="1">
    <source>
        <dbReference type="SAM" id="Phobius"/>
    </source>
</evidence>
<dbReference type="Pfam" id="PF02588">
    <property type="entry name" value="YitT_membrane"/>
    <property type="match status" value="1"/>
</dbReference>
<reference evidence="2" key="1">
    <citation type="submission" date="2020-08" db="EMBL/GenBank/DDBJ databases">
        <title>Phytoplasma sp. strain PR08 associated with Phyllody Disease of Parthenium hysterophorus.</title>
        <authorList>
            <person name="Kirdat K."/>
            <person name="Tiwarekar B."/>
            <person name="Yadav A."/>
        </authorList>
    </citation>
    <scope>NUCLEOTIDE SEQUENCE [LARGE SCALE GENOMIC DNA]</scope>
    <source>
        <strain evidence="2">PR08</strain>
    </source>
</reference>